<dbReference type="InterPro" id="IPR029039">
    <property type="entry name" value="Flavoprotein-like_sf"/>
</dbReference>
<dbReference type="GO" id="GO:0070819">
    <property type="term" value="F:menaquinone-dependent protoporphyrinogen oxidase activity"/>
    <property type="evidence" value="ECO:0007669"/>
    <property type="project" value="TreeGrafter"/>
</dbReference>
<dbReference type="RefSeq" id="WP_160776294.1">
    <property type="nucleotide sequence ID" value="NZ_WUMV01000006.1"/>
</dbReference>
<dbReference type="GO" id="GO:0010181">
    <property type="term" value="F:FMN binding"/>
    <property type="evidence" value="ECO:0007669"/>
    <property type="project" value="TreeGrafter"/>
</dbReference>
<reference evidence="2 3" key="1">
    <citation type="submission" date="2019-12" db="EMBL/GenBank/DDBJ databases">
        <authorList>
            <person name="Li M."/>
        </authorList>
    </citation>
    <scope>NUCLEOTIDE SEQUENCE [LARGE SCALE GENOMIC DNA]</scope>
    <source>
        <strain evidence="2 3">GBMRC 2046</strain>
    </source>
</reference>
<evidence type="ECO:0000313" key="3">
    <source>
        <dbReference type="Proteomes" id="UP000433101"/>
    </source>
</evidence>
<dbReference type="GO" id="GO:0006783">
    <property type="term" value="P:heme biosynthetic process"/>
    <property type="evidence" value="ECO:0007669"/>
    <property type="project" value="TreeGrafter"/>
</dbReference>
<dbReference type="Pfam" id="PF12724">
    <property type="entry name" value="Flavodoxin_5"/>
    <property type="match status" value="2"/>
</dbReference>
<comment type="caution">
    <text evidence="2">The sequence shown here is derived from an EMBL/GenBank/DDBJ whole genome shotgun (WGS) entry which is preliminary data.</text>
</comment>
<dbReference type="PANTHER" id="PTHR38030">
    <property type="entry name" value="PROTOPORPHYRINOGEN IX DEHYDROGENASE [MENAQUINONE]"/>
    <property type="match status" value="1"/>
</dbReference>
<dbReference type="EMBL" id="WUMV01000006">
    <property type="protein sequence ID" value="MXN66070.1"/>
    <property type="molecule type" value="Genomic_DNA"/>
</dbReference>
<dbReference type="InterPro" id="IPR052200">
    <property type="entry name" value="Protoporphyrinogen_IX_DH"/>
</dbReference>
<accession>A0A7X3LVZ5</accession>
<dbReference type="Proteomes" id="UP000433101">
    <property type="component" value="Unassembled WGS sequence"/>
</dbReference>
<gene>
    <name evidence="2" type="ORF">GR183_14240</name>
</gene>
<dbReference type="SUPFAM" id="SSF52218">
    <property type="entry name" value="Flavoproteins"/>
    <property type="match status" value="1"/>
</dbReference>
<name>A0A7X3LVZ5_9HYPH</name>
<evidence type="ECO:0000259" key="1">
    <source>
        <dbReference type="Pfam" id="PF12724"/>
    </source>
</evidence>
<feature type="domain" description="Flavodoxin" evidence="1">
    <location>
        <begin position="5"/>
        <end position="43"/>
    </location>
</feature>
<keyword evidence="3" id="KW-1185">Reference proteome</keyword>
<organism evidence="2 3">
    <name type="scientific">Stappia sediminis</name>
    <dbReference type="NCBI Taxonomy" id="2692190"/>
    <lineage>
        <taxon>Bacteria</taxon>
        <taxon>Pseudomonadati</taxon>
        <taxon>Pseudomonadota</taxon>
        <taxon>Alphaproteobacteria</taxon>
        <taxon>Hyphomicrobiales</taxon>
        <taxon>Stappiaceae</taxon>
        <taxon>Stappia</taxon>
    </lineage>
</organism>
<dbReference type="Gene3D" id="3.40.50.360">
    <property type="match status" value="1"/>
</dbReference>
<evidence type="ECO:0000313" key="2">
    <source>
        <dbReference type="EMBL" id="MXN66070.1"/>
    </source>
</evidence>
<feature type="domain" description="Flavodoxin" evidence="1">
    <location>
        <begin position="62"/>
        <end position="186"/>
    </location>
</feature>
<protein>
    <recommendedName>
        <fullName evidence="1">Flavodoxin domain-containing protein</fullName>
    </recommendedName>
</protein>
<dbReference type="InterPro" id="IPR026816">
    <property type="entry name" value="Flavodoxin_dom"/>
</dbReference>
<dbReference type="PANTHER" id="PTHR38030:SF2">
    <property type="entry name" value="PROTOPORPHYRINOGEN IX DEHYDROGENASE [QUINONE]"/>
    <property type="match status" value="1"/>
</dbReference>
<dbReference type="AlphaFoldDB" id="A0A7X3LVZ5"/>
<sequence length="228" mass="25228">MVQVLVAYASTEGQTRKIVERIAARLRDHGAGVQLVDVAKNGVPALERFPRKRNRFRDKKTLQNQYVEAYSYRQNDAVLTEYALEPFDAALLAGSLHAGRHQKELIRFVKSHREALCGVPTGFVSVSLSAHGDTSEDVAAAHRCVAEFFEKAGWEADCTHLAAGAVRDARLGFIKRWILHAILRAKGVEMGPSGELEFTDWAALDAFADQFLKEEIAPQGGRNIAAKR</sequence>
<proteinExistence type="predicted"/>